<dbReference type="Proteomes" id="UP000204221">
    <property type="component" value="Chromosome"/>
</dbReference>
<dbReference type="KEGG" id="ahg:AHOG_11015"/>
<accession>A0A221W241</accession>
<dbReference type="Gene3D" id="2.60.200.20">
    <property type="match status" value="1"/>
</dbReference>
<dbReference type="InterPro" id="IPR008984">
    <property type="entry name" value="SMAD_FHA_dom_sf"/>
</dbReference>
<organism evidence="1 2">
    <name type="scientific">Actinoalloteichus hoggarensis</name>
    <dbReference type="NCBI Taxonomy" id="1470176"/>
    <lineage>
        <taxon>Bacteria</taxon>
        <taxon>Bacillati</taxon>
        <taxon>Actinomycetota</taxon>
        <taxon>Actinomycetes</taxon>
        <taxon>Pseudonocardiales</taxon>
        <taxon>Pseudonocardiaceae</taxon>
        <taxon>Actinoalloteichus</taxon>
    </lineage>
</organism>
<evidence type="ECO:0000313" key="1">
    <source>
        <dbReference type="EMBL" id="ASO19846.1"/>
    </source>
</evidence>
<name>A0A221W241_9PSEU</name>
<evidence type="ECO:0000313" key="2">
    <source>
        <dbReference type="Proteomes" id="UP000204221"/>
    </source>
</evidence>
<dbReference type="InterPro" id="IPR000253">
    <property type="entry name" value="FHA_dom"/>
</dbReference>
<dbReference type="SUPFAM" id="SSF49879">
    <property type="entry name" value="SMAD/FHA domain"/>
    <property type="match status" value="1"/>
</dbReference>
<gene>
    <name evidence="1" type="ORF">AHOG_11015</name>
</gene>
<sequence>MRTCPAGHTTPAVDYCEVCGRELTAARPVSPVPWWRGGDVVPAAPVLPWSQPGSPDPIVPVVEPGRCPECGTPRGGRFCEECGRDSFARAADDVDSRAEPRWHALITVDPDWFEAVTAREGLDVRSLVPPLDRPPRRVALTSSEVLLGRGGGTAMIPPDVDLGDDPGVSQRHARLTRTAADRWELVDLGSTNGTVLGDGEPVRAHTPRTLADGARLFLGAWTAVELRTERTR</sequence>
<dbReference type="RefSeq" id="WP_093941285.1">
    <property type="nucleotide sequence ID" value="NZ_CP022521.1"/>
</dbReference>
<dbReference type="PROSITE" id="PS50006">
    <property type="entry name" value="FHA_DOMAIN"/>
    <property type="match status" value="1"/>
</dbReference>
<dbReference type="SMART" id="SM00240">
    <property type="entry name" value="FHA"/>
    <property type="match status" value="1"/>
</dbReference>
<protein>
    <submittedName>
        <fullName evidence="1">FHA domain protein</fullName>
    </submittedName>
</protein>
<dbReference type="CDD" id="cd00060">
    <property type="entry name" value="FHA"/>
    <property type="match status" value="1"/>
</dbReference>
<dbReference type="OrthoDB" id="5111283at2"/>
<dbReference type="EMBL" id="CP022521">
    <property type="protein sequence ID" value="ASO19846.1"/>
    <property type="molecule type" value="Genomic_DNA"/>
</dbReference>
<keyword evidence="2" id="KW-1185">Reference proteome</keyword>
<dbReference type="AlphaFoldDB" id="A0A221W241"/>
<dbReference type="Pfam" id="PF00498">
    <property type="entry name" value="FHA"/>
    <property type="match status" value="1"/>
</dbReference>
<proteinExistence type="predicted"/>
<reference evidence="1 2" key="1">
    <citation type="submission" date="2017-07" db="EMBL/GenBank/DDBJ databases">
        <title>Complete genome sequence of Actinoalloteichus hoggarensis DSM 45943, type strain of Actinoalloteichus hoggarensis.</title>
        <authorList>
            <person name="Ruckert C."/>
            <person name="Nouioui I."/>
            <person name="Willmese J."/>
            <person name="van Wezel G."/>
            <person name="Klenk H.-P."/>
            <person name="Kalinowski J."/>
            <person name="Zotchev S.B."/>
        </authorList>
    </citation>
    <scope>NUCLEOTIDE SEQUENCE [LARGE SCALE GENOMIC DNA]</scope>
    <source>
        <strain evidence="1 2">DSM 45943</strain>
    </source>
</reference>